<dbReference type="PROSITE" id="PS51186">
    <property type="entry name" value="GNAT"/>
    <property type="match status" value="1"/>
</dbReference>
<dbReference type="InterPro" id="IPR000182">
    <property type="entry name" value="GNAT_dom"/>
</dbReference>
<evidence type="ECO:0000313" key="8">
    <source>
        <dbReference type="Proteomes" id="UP000268652"/>
    </source>
</evidence>
<dbReference type="NCBIfam" id="NF002367">
    <property type="entry name" value="PRK01346.1-4"/>
    <property type="match status" value="1"/>
</dbReference>
<dbReference type="InterPro" id="IPR022902">
    <property type="entry name" value="NAcTrfase_Eis"/>
</dbReference>
<dbReference type="Pfam" id="PF13527">
    <property type="entry name" value="Acetyltransf_9"/>
    <property type="match status" value="1"/>
</dbReference>
<evidence type="ECO:0000313" key="6">
    <source>
        <dbReference type="EMBL" id="RKN09753.1"/>
    </source>
</evidence>
<organism evidence="6 9">
    <name type="scientific">Streptomyces radicis</name>
    <dbReference type="NCBI Taxonomy" id="1750517"/>
    <lineage>
        <taxon>Bacteria</taxon>
        <taxon>Bacillati</taxon>
        <taxon>Actinomycetota</taxon>
        <taxon>Actinomycetes</taxon>
        <taxon>Kitasatosporales</taxon>
        <taxon>Streptomycetaceae</taxon>
        <taxon>Streptomyces</taxon>
    </lineage>
</organism>
<dbReference type="Gene3D" id="3.30.1050.10">
    <property type="entry name" value="SCP2 sterol-binding domain"/>
    <property type="match status" value="1"/>
</dbReference>
<feature type="active site" description="Proton acceptor; via carboxylate" evidence="4">
    <location>
        <position position="415"/>
    </location>
</feature>
<dbReference type="Proteomes" id="UP000268652">
    <property type="component" value="Unassembled WGS sequence"/>
</dbReference>
<evidence type="ECO:0000256" key="2">
    <source>
        <dbReference type="ARBA" id="ARBA00022679"/>
    </source>
</evidence>
<dbReference type="InterPro" id="IPR051554">
    <property type="entry name" value="Acetyltransferase_Eis"/>
</dbReference>
<feature type="active site" description="Proton donor" evidence="4">
    <location>
        <position position="126"/>
    </location>
</feature>
<sequence length="415" mass="44705">MHPHIRSVAGSRVDSEAWLRAVFTGFLHPPDSLAETMELRLAKQDFERAIGAFDGDRCVATFRSFDQELTLPGGALTTANAVSGVTVTATHRRRGLLSRMMARDLAAAKERGHAVATLVAAEFGIYGRFGFGPAAGFTQWRILKSRAGLDPRWSLPEGEGTLAFIDGAEVRKLGPELHDRFRKGQAGAIHRPPLFWERATGEVRLDPGPWREPFHALYRDAAGVPQGLVTFTTDDTWEAGLPEVTATVSSLFATTPAAESALWRFLLAIDWVAAVDTGRAPTDSILPLLLPDPRAALVKEYGDFLWLRPLDVPGLLGERGYATAGRLVIEVTDPAGLAHGRFLLDASPEGATVAATARAADLTLDAGTLARLSLGEESAARLVAGGLVDEETPGAAARADLLFRTSRRPWCPDIF</sequence>
<name>A0A3A9WBQ1_9ACTN</name>
<dbReference type="SUPFAM" id="SSF55729">
    <property type="entry name" value="Acyl-CoA N-acyltransferases (Nat)"/>
    <property type="match status" value="1"/>
</dbReference>
<reference evidence="8 9" key="1">
    <citation type="submission" date="2018-09" db="EMBL/GenBank/DDBJ databases">
        <title>Streptomyces sp. nov. DS1-2, an endophytic actinomycete isolated from roots of Dendrobium scabrilingue.</title>
        <authorList>
            <person name="Kuncharoen N."/>
            <person name="Kudo T."/>
            <person name="Ohkuma M."/>
            <person name="Yuki M."/>
            <person name="Tanasupawat S."/>
        </authorList>
    </citation>
    <scope>NUCLEOTIDE SEQUENCE [LARGE SCALE GENOMIC DNA]</scope>
    <source>
        <strain evidence="6 9">AZ1-7</strain>
        <strain evidence="7 8">DS1-2</strain>
    </source>
</reference>
<dbReference type="InterPro" id="IPR025559">
    <property type="entry name" value="Eis_dom"/>
</dbReference>
<evidence type="ECO:0000259" key="5">
    <source>
        <dbReference type="PROSITE" id="PS51186"/>
    </source>
</evidence>
<comment type="caution">
    <text evidence="4">Lacks conserved residue(s) required for the propagation of feature annotation.</text>
</comment>
<dbReference type="Pfam" id="PF17668">
    <property type="entry name" value="Acetyltransf_17"/>
    <property type="match status" value="1"/>
</dbReference>
<evidence type="ECO:0000313" key="7">
    <source>
        <dbReference type="EMBL" id="RKN23390.1"/>
    </source>
</evidence>
<keyword evidence="8" id="KW-1185">Reference proteome</keyword>
<evidence type="ECO:0000256" key="4">
    <source>
        <dbReference type="HAMAP-Rule" id="MF_01812"/>
    </source>
</evidence>
<dbReference type="PANTHER" id="PTHR37817">
    <property type="entry name" value="N-ACETYLTRANSFERASE EIS"/>
    <property type="match status" value="1"/>
</dbReference>
<feature type="binding site" evidence="4">
    <location>
        <begin position="93"/>
        <end position="98"/>
    </location>
    <ligand>
        <name>acetyl-CoA</name>
        <dbReference type="ChEBI" id="CHEBI:57288"/>
    </ligand>
</feature>
<dbReference type="PANTHER" id="PTHR37817:SF1">
    <property type="entry name" value="N-ACETYLTRANSFERASE EIS"/>
    <property type="match status" value="1"/>
</dbReference>
<dbReference type="InterPro" id="IPR016181">
    <property type="entry name" value="Acyl_CoA_acyltransferase"/>
</dbReference>
<dbReference type="HAMAP" id="MF_01812">
    <property type="entry name" value="Eis"/>
    <property type="match status" value="1"/>
</dbReference>
<dbReference type="EMBL" id="RBDX01000007">
    <property type="protein sequence ID" value="RKN09753.1"/>
    <property type="molecule type" value="Genomic_DNA"/>
</dbReference>
<dbReference type="Gene3D" id="3.40.630.30">
    <property type="match status" value="2"/>
</dbReference>
<comment type="caution">
    <text evidence="6">The sequence shown here is derived from an EMBL/GenBank/DDBJ whole genome shotgun (WGS) entry which is preliminary data.</text>
</comment>
<comment type="subunit">
    <text evidence="4">Homohexamer; trimer of dimers.</text>
</comment>
<dbReference type="InterPro" id="IPR036527">
    <property type="entry name" value="SCP2_sterol-bd_dom_sf"/>
</dbReference>
<protein>
    <submittedName>
        <fullName evidence="6">GNAT family N-acetyltransferase</fullName>
    </submittedName>
</protein>
<dbReference type="SUPFAM" id="SSF55718">
    <property type="entry name" value="SCP-like"/>
    <property type="match status" value="1"/>
</dbReference>
<dbReference type="EMBL" id="RBDY01000007">
    <property type="protein sequence ID" value="RKN23390.1"/>
    <property type="molecule type" value="Genomic_DNA"/>
</dbReference>
<dbReference type="AlphaFoldDB" id="A0A3A9WBQ1"/>
<dbReference type="Pfam" id="PF13530">
    <property type="entry name" value="SCP2_2"/>
    <property type="match status" value="1"/>
</dbReference>
<dbReference type="RefSeq" id="WP_120697071.1">
    <property type="nucleotide sequence ID" value="NZ_RBDX01000007.1"/>
</dbReference>
<keyword evidence="2 4" id="KW-0808">Transferase</keyword>
<comment type="similarity">
    <text evidence="1 4">Belongs to the acetyltransferase Eis family.</text>
</comment>
<evidence type="ECO:0000256" key="1">
    <source>
        <dbReference type="ARBA" id="ARBA00009213"/>
    </source>
</evidence>
<dbReference type="GO" id="GO:0034069">
    <property type="term" value="F:aminoglycoside N-acetyltransferase activity"/>
    <property type="evidence" value="ECO:0007669"/>
    <property type="project" value="TreeGrafter"/>
</dbReference>
<evidence type="ECO:0000313" key="9">
    <source>
        <dbReference type="Proteomes" id="UP000275024"/>
    </source>
</evidence>
<dbReference type="GO" id="GO:0030649">
    <property type="term" value="P:aminoglycoside antibiotic catabolic process"/>
    <property type="evidence" value="ECO:0007669"/>
    <property type="project" value="TreeGrafter"/>
</dbReference>
<dbReference type="OrthoDB" id="8399956at2"/>
<evidence type="ECO:0000256" key="3">
    <source>
        <dbReference type="ARBA" id="ARBA00023315"/>
    </source>
</evidence>
<proteinExistence type="inferred from homology"/>
<keyword evidence="3 4" id="KW-0012">Acyltransferase</keyword>
<feature type="domain" description="N-acetyltransferase" evidence="5">
    <location>
        <begin position="3"/>
        <end position="156"/>
    </location>
</feature>
<feature type="binding site" evidence="4">
    <location>
        <begin position="85"/>
        <end position="87"/>
    </location>
    <ligand>
        <name>acetyl-CoA</name>
        <dbReference type="ChEBI" id="CHEBI:57288"/>
    </ligand>
</feature>
<dbReference type="InterPro" id="IPR041380">
    <property type="entry name" value="Acetyltransf_17"/>
</dbReference>
<gene>
    <name evidence="7" type="ORF">D7318_12905</name>
    <name evidence="6" type="ORF">D7319_11950</name>
</gene>
<accession>A0A3A9WBQ1</accession>
<dbReference type="Proteomes" id="UP000275024">
    <property type="component" value="Unassembled WGS sequence"/>
</dbReference>